<dbReference type="InterPro" id="IPR018490">
    <property type="entry name" value="cNMP-bd_dom_sf"/>
</dbReference>
<dbReference type="CDD" id="cd00038">
    <property type="entry name" value="CAP_ED"/>
    <property type="match status" value="1"/>
</dbReference>
<dbReference type="Pfam" id="PF00027">
    <property type="entry name" value="cNMP_binding"/>
    <property type="match status" value="1"/>
</dbReference>
<name>A0A937G3I8_9BACT</name>
<accession>A0A937G3I8</accession>
<keyword evidence="3" id="KW-1185">Reference proteome</keyword>
<evidence type="ECO:0000259" key="1">
    <source>
        <dbReference type="PROSITE" id="PS50042"/>
    </source>
</evidence>
<dbReference type="InterPro" id="IPR000595">
    <property type="entry name" value="cNMP-bd_dom"/>
</dbReference>
<protein>
    <submittedName>
        <fullName evidence="2">Crp/Fnr family transcriptional regulator</fullName>
    </submittedName>
</protein>
<evidence type="ECO:0000313" key="2">
    <source>
        <dbReference type="EMBL" id="MBL6447776.1"/>
    </source>
</evidence>
<organism evidence="2 3">
    <name type="scientific">Fulvivirga marina</name>
    <dbReference type="NCBI Taxonomy" id="2494733"/>
    <lineage>
        <taxon>Bacteria</taxon>
        <taxon>Pseudomonadati</taxon>
        <taxon>Bacteroidota</taxon>
        <taxon>Cytophagia</taxon>
        <taxon>Cytophagales</taxon>
        <taxon>Fulvivirgaceae</taxon>
        <taxon>Fulvivirga</taxon>
    </lineage>
</organism>
<dbReference type="AlphaFoldDB" id="A0A937G3I8"/>
<dbReference type="InterPro" id="IPR014710">
    <property type="entry name" value="RmlC-like_jellyroll"/>
</dbReference>
<evidence type="ECO:0000313" key="3">
    <source>
        <dbReference type="Proteomes" id="UP000614216"/>
    </source>
</evidence>
<dbReference type="Proteomes" id="UP000614216">
    <property type="component" value="Unassembled WGS sequence"/>
</dbReference>
<feature type="domain" description="Cyclic nucleotide-binding" evidence="1">
    <location>
        <begin position="1"/>
        <end position="110"/>
    </location>
</feature>
<dbReference type="RefSeq" id="WP_202857312.1">
    <property type="nucleotide sequence ID" value="NZ_JAEUGD010000053.1"/>
</dbReference>
<dbReference type="PROSITE" id="PS50042">
    <property type="entry name" value="CNMP_BINDING_3"/>
    <property type="match status" value="1"/>
</dbReference>
<comment type="caution">
    <text evidence="2">The sequence shown here is derived from an EMBL/GenBank/DDBJ whole genome shotgun (WGS) entry which is preliminary data.</text>
</comment>
<sequence length="178" mass="21068">MNLISHLHDKIDTAGLWEDYPELSRNEHLKVRGSTDTRLYYVVSGTLRVYVIDEFEEHTIRFGYQGSIIAALDSFITGKPSDFYIQALKKTELKMIPKTTYMEFVQSNAENLQLWHDILEQMVYQQMERERDLLTSSPLERYERVLKRSPQLFQEVPHKYIASYLRMTPETLSRIKKS</sequence>
<reference evidence="2" key="1">
    <citation type="submission" date="2021-01" db="EMBL/GenBank/DDBJ databases">
        <title>Fulvivirga kasyanovii gen. nov., sp nov., a novel member of the phylum Bacteroidetes isolated from seawater in a mussel farm.</title>
        <authorList>
            <person name="Zhao L.-H."/>
            <person name="Wang Z.-J."/>
        </authorList>
    </citation>
    <scope>NUCLEOTIDE SEQUENCE</scope>
    <source>
        <strain evidence="2">29W222</strain>
    </source>
</reference>
<proteinExistence type="predicted"/>
<dbReference type="SUPFAM" id="SSF51206">
    <property type="entry name" value="cAMP-binding domain-like"/>
    <property type="match status" value="1"/>
</dbReference>
<dbReference type="EMBL" id="JAEUGD010000053">
    <property type="protein sequence ID" value="MBL6447776.1"/>
    <property type="molecule type" value="Genomic_DNA"/>
</dbReference>
<dbReference type="Gene3D" id="2.60.120.10">
    <property type="entry name" value="Jelly Rolls"/>
    <property type="match status" value="1"/>
</dbReference>
<gene>
    <name evidence="2" type="ORF">JMN32_15765</name>
</gene>